<comment type="caution">
    <text evidence="10">The sequence shown here is derived from an EMBL/GenBank/DDBJ whole genome shotgun (WGS) entry which is preliminary data.</text>
</comment>
<dbReference type="Pfam" id="PF01053">
    <property type="entry name" value="Cys_Met_Meta_PP"/>
    <property type="match status" value="1"/>
</dbReference>
<proteinExistence type="inferred from homology"/>
<comment type="similarity">
    <text evidence="8">Belongs to the trans-sulfuration enzymes family.</text>
</comment>
<evidence type="ECO:0000256" key="9">
    <source>
        <dbReference type="SAM" id="MobiDB-lite"/>
    </source>
</evidence>
<feature type="modified residue" description="N6-(pyridoxal phosphate)lysine" evidence="7">
    <location>
        <position position="209"/>
    </location>
</feature>
<reference evidence="10 11" key="1">
    <citation type="submission" date="2020-07" db="EMBL/GenBank/DDBJ databases">
        <title>Sequencing the genomes of 1000 actinobacteria strains.</title>
        <authorList>
            <person name="Klenk H.-P."/>
        </authorList>
    </citation>
    <scope>NUCLEOTIDE SEQUENCE [LARGE SCALE GENOMIC DNA]</scope>
    <source>
        <strain evidence="10 11">DSM 103164</strain>
    </source>
</reference>
<dbReference type="GO" id="GO:0030170">
    <property type="term" value="F:pyridoxal phosphate binding"/>
    <property type="evidence" value="ECO:0007669"/>
    <property type="project" value="InterPro"/>
</dbReference>
<evidence type="ECO:0000256" key="3">
    <source>
        <dbReference type="ARBA" id="ARBA00047175"/>
    </source>
</evidence>
<name>A0A7Z0DAA2_9ACTN</name>
<evidence type="ECO:0000256" key="2">
    <source>
        <dbReference type="ARBA" id="ARBA00022898"/>
    </source>
</evidence>
<evidence type="ECO:0000256" key="1">
    <source>
        <dbReference type="ARBA" id="ARBA00001933"/>
    </source>
</evidence>
<evidence type="ECO:0000256" key="6">
    <source>
        <dbReference type="ARBA" id="ARBA00052699"/>
    </source>
</evidence>
<dbReference type="InterPro" id="IPR015424">
    <property type="entry name" value="PyrdxlP-dep_Trfase"/>
</dbReference>
<dbReference type="InterPro" id="IPR015421">
    <property type="entry name" value="PyrdxlP-dep_Trfase_major"/>
</dbReference>
<sequence>MSADTRAVHAGRRDLGGPATRWAHVPPIDRSSTSALPGVLAGGDAYETLATGGRPGPADSFVYQRLWNPTVARFEDAFAELEGAPEAVAFGSGMAAVSALLLACVQAGTPHVVAVRPLYGGTDHLLATGLLGTEVTWARPAEVAAAITPRTGIVLAETPANPTLDLVDIADLVRQARGVPVVIDNTFATPVLQNPLAHGAAMALHSLTKFVGGHGDLVGGAIAADAAWARRLRGIRAITGGLLHPDAAHLAQRGLQTLPLRVRAQSEHATMIANWLAAQPAVARVHHPGIDDPQRICERQMSAPGAVLAFSLRGGYAAAAAVAERCRLITHAVSLGGVDSLIQHPAALTHRPVAAEARPHAGLLRLSVGLEEPADVIADLEQALAGAASAGQAPERPAARESRSAPGAGVPR</sequence>
<dbReference type="AlphaFoldDB" id="A0A7Z0DAA2"/>
<dbReference type="RefSeq" id="WP_246292631.1">
    <property type="nucleotide sequence ID" value="NZ_JACBZS010000001.1"/>
</dbReference>
<evidence type="ECO:0000256" key="7">
    <source>
        <dbReference type="PIRSR" id="PIRSR001434-2"/>
    </source>
</evidence>
<dbReference type="Gene3D" id="3.40.640.10">
    <property type="entry name" value="Type I PLP-dependent aspartate aminotransferase-like (Major domain)"/>
    <property type="match status" value="1"/>
</dbReference>
<evidence type="ECO:0000313" key="11">
    <source>
        <dbReference type="Proteomes" id="UP000527616"/>
    </source>
</evidence>
<gene>
    <name evidence="10" type="ORF">GGQ54_002406</name>
</gene>
<dbReference type="GO" id="GO:0047982">
    <property type="term" value="F:homocysteine desulfhydrase activity"/>
    <property type="evidence" value="ECO:0007669"/>
    <property type="project" value="UniProtKB-EC"/>
</dbReference>
<evidence type="ECO:0000256" key="8">
    <source>
        <dbReference type="RuleBase" id="RU362118"/>
    </source>
</evidence>
<dbReference type="PIRSF" id="PIRSF001434">
    <property type="entry name" value="CGS"/>
    <property type="match status" value="1"/>
</dbReference>
<dbReference type="GO" id="GO:0019346">
    <property type="term" value="P:transsulfuration"/>
    <property type="evidence" value="ECO:0007669"/>
    <property type="project" value="InterPro"/>
</dbReference>
<protein>
    <recommendedName>
        <fullName evidence="3">homocysteine desulfhydrase</fullName>
        <ecNumber evidence="3">4.4.1.2</ecNumber>
    </recommendedName>
    <alternativeName>
        <fullName evidence="4">Homocysteine desulfhydrase</fullName>
    </alternativeName>
</protein>
<comment type="catalytic activity">
    <reaction evidence="6">
        <text>L-methionine + H2O = methanethiol + 2-oxobutanoate + NH4(+)</text>
        <dbReference type="Rhea" id="RHEA:23800"/>
        <dbReference type="ChEBI" id="CHEBI:15377"/>
        <dbReference type="ChEBI" id="CHEBI:16007"/>
        <dbReference type="ChEBI" id="CHEBI:16763"/>
        <dbReference type="ChEBI" id="CHEBI:28938"/>
        <dbReference type="ChEBI" id="CHEBI:57844"/>
        <dbReference type="EC" id="4.4.1.11"/>
    </reaction>
    <physiologicalReaction direction="left-to-right" evidence="6">
        <dbReference type="Rhea" id="RHEA:23801"/>
    </physiologicalReaction>
</comment>
<feature type="region of interest" description="Disordered" evidence="9">
    <location>
        <begin position="387"/>
        <end position="412"/>
    </location>
</feature>
<evidence type="ECO:0000256" key="5">
    <source>
        <dbReference type="ARBA" id="ARBA00048780"/>
    </source>
</evidence>
<comment type="cofactor">
    <cofactor evidence="1 8">
        <name>pyridoxal 5'-phosphate</name>
        <dbReference type="ChEBI" id="CHEBI:597326"/>
    </cofactor>
</comment>
<dbReference type="Gene3D" id="3.90.1150.10">
    <property type="entry name" value="Aspartate Aminotransferase, domain 1"/>
    <property type="match status" value="1"/>
</dbReference>
<dbReference type="GO" id="GO:0004123">
    <property type="term" value="F:cystathionine gamma-lyase activity"/>
    <property type="evidence" value="ECO:0007669"/>
    <property type="project" value="TreeGrafter"/>
</dbReference>
<comment type="catalytic activity">
    <reaction evidence="5">
        <text>L-homocysteine + H2O = 2-oxobutanoate + hydrogen sulfide + NH4(+) + H(+)</text>
        <dbReference type="Rhea" id="RHEA:14501"/>
        <dbReference type="ChEBI" id="CHEBI:15377"/>
        <dbReference type="ChEBI" id="CHEBI:15378"/>
        <dbReference type="ChEBI" id="CHEBI:16763"/>
        <dbReference type="ChEBI" id="CHEBI:28938"/>
        <dbReference type="ChEBI" id="CHEBI:29919"/>
        <dbReference type="ChEBI" id="CHEBI:58199"/>
        <dbReference type="EC" id="4.4.1.2"/>
    </reaction>
    <physiologicalReaction direction="left-to-right" evidence="5">
        <dbReference type="Rhea" id="RHEA:14502"/>
    </physiologicalReaction>
</comment>
<organism evidence="10 11">
    <name type="scientific">Naumannella cuiyingiana</name>
    <dbReference type="NCBI Taxonomy" id="1347891"/>
    <lineage>
        <taxon>Bacteria</taxon>
        <taxon>Bacillati</taxon>
        <taxon>Actinomycetota</taxon>
        <taxon>Actinomycetes</taxon>
        <taxon>Propionibacteriales</taxon>
        <taxon>Propionibacteriaceae</taxon>
        <taxon>Naumannella</taxon>
    </lineage>
</organism>
<keyword evidence="11" id="KW-1185">Reference proteome</keyword>
<dbReference type="InterPro" id="IPR000277">
    <property type="entry name" value="Cys/Met-Metab_PyrdxlP-dep_enz"/>
</dbReference>
<dbReference type="SUPFAM" id="SSF53383">
    <property type="entry name" value="PLP-dependent transferases"/>
    <property type="match status" value="1"/>
</dbReference>
<keyword evidence="2 7" id="KW-0663">Pyridoxal phosphate</keyword>
<feature type="region of interest" description="Disordered" evidence="9">
    <location>
        <begin position="1"/>
        <end position="28"/>
    </location>
</feature>
<dbReference type="GO" id="GO:0018826">
    <property type="term" value="F:methionine gamma-lyase activity"/>
    <property type="evidence" value="ECO:0007669"/>
    <property type="project" value="UniProtKB-EC"/>
</dbReference>
<evidence type="ECO:0000256" key="4">
    <source>
        <dbReference type="ARBA" id="ARBA00047199"/>
    </source>
</evidence>
<dbReference type="GO" id="GO:0019343">
    <property type="term" value="P:cysteine biosynthetic process via cystathionine"/>
    <property type="evidence" value="ECO:0007669"/>
    <property type="project" value="TreeGrafter"/>
</dbReference>
<dbReference type="PANTHER" id="PTHR11808:SF85">
    <property type="entry name" value="CYSTATHIONINE GAMMA-LYASE-RELATED"/>
    <property type="match status" value="1"/>
</dbReference>
<keyword evidence="10" id="KW-0456">Lyase</keyword>
<dbReference type="Proteomes" id="UP000527616">
    <property type="component" value="Unassembled WGS sequence"/>
</dbReference>
<dbReference type="GO" id="GO:0005737">
    <property type="term" value="C:cytoplasm"/>
    <property type="evidence" value="ECO:0007669"/>
    <property type="project" value="TreeGrafter"/>
</dbReference>
<accession>A0A7Z0DAA2</accession>
<dbReference type="EMBL" id="JACBZS010000001">
    <property type="protein sequence ID" value="NYI71846.1"/>
    <property type="molecule type" value="Genomic_DNA"/>
</dbReference>
<dbReference type="EC" id="4.4.1.2" evidence="3"/>
<dbReference type="InterPro" id="IPR015422">
    <property type="entry name" value="PyrdxlP-dep_Trfase_small"/>
</dbReference>
<dbReference type="PANTHER" id="PTHR11808">
    <property type="entry name" value="TRANS-SULFURATION ENZYME FAMILY MEMBER"/>
    <property type="match status" value="1"/>
</dbReference>
<dbReference type="FunFam" id="3.40.640.10:FF:000046">
    <property type="entry name" value="Cystathionine gamma-lyase"/>
    <property type="match status" value="1"/>
</dbReference>
<evidence type="ECO:0000313" key="10">
    <source>
        <dbReference type="EMBL" id="NYI71846.1"/>
    </source>
</evidence>